<protein>
    <recommendedName>
        <fullName evidence="3">Cell death regulator Aven</fullName>
    </recommendedName>
</protein>
<gene>
    <name evidence="2" type="primary">ORF24092</name>
</gene>
<evidence type="ECO:0008006" key="3">
    <source>
        <dbReference type="Google" id="ProtNLM"/>
    </source>
</evidence>
<feature type="non-terminal residue" evidence="2">
    <location>
        <position position="1"/>
    </location>
</feature>
<evidence type="ECO:0000313" key="2">
    <source>
        <dbReference type="EMBL" id="CEK54988.1"/>
    </source>
</evidence>
<sequence>FDITLDKSDKKLQLHDEDLDSILGLDNPAAEVPRDIKETTSQKQPTTVTSTCESVIKPITGQESTASENSKMATENTDLEAWLDSILDD</sequence>
<feature type="compositionally biased region" description="Polar residues" evidence="1">
    <location>
        <begin position="41"/>
        <end position="51"/>
    </location>
</feature>
<dbReference type="AlphaFoldDB" id="A0A0B6YFJ1"/>
<reference evidence="2" key="1">
    <citation type="submission" date="2014-12" db="EMBL/GenBank/DDBJ databases">
        <title>Insight into the proteome of Arion vulgaris.</title>
        <authorList>
            <person name="Aradska J."/>
            <person name="Bulat T."/>
            <person name="Smidak R."/>
            <person name="Sarate P."/>
            <person name="Gangsoo J."/>
            <person name="Sialana F."/>
            <person name="Bilban M."/>
            <person name="Lubec G."/>
        </authorList>
    </citation>
    <scope>NUCLEOTIDE SEQUENCE</scope>
    <source>
        <tissue evidence="2">Skin</tissue>
    </source>
</reference>
<evidence type="ECO:0000256" key="1">
    <source>
        <dbReference type="SAM" id="MobiDB-lite"/>
    </source>
</evidence>
<organism evidence="2">
    <name type="scientific">Arion vulgaris</name>
    <dbReference type="NCBI Taxonomy" id="1028688"/>
    <lineage>
        <taxon>Eukaryota</taxon>
        <taxon>Metazoa</taxon>
        <taxon>Spiralia</taxon>
        <taxon>Lophotrochozoa</taxon>
        <taxon>Mollusca</taxon>
        <taxon>Gastropoda</taxon>
        <taxon>Heterobranchia</taxon>
        <taxon>Euthyneura</taxon>
        <taxon>Panpulmonata</taxon>
        <taxon>Eupulmonata</taxon>
        <taxon>Stylommatophora</taxon>
        <taxon>Helicina</taxon>
        <taxon>Arionoidea</taxon>
        <taxon>Arionidae</taxon>
        <taxon>Arion</taxon>
    </lineage>
</organism>
<dbReference type="EMBL" id="HACG01008123">
    <property type="protein sequence ID" value="CEK54988.1"/>
    <property type="molecule type" value="Transcribed_RNA"/>
</dbReference>
<name>A0A0B6YFJ1_9EUPU</name>
<proteinExistence type="predicted"/>
<feature type="region of interest" description="Disordered" evidence="1">
    <location>
        <begin position="30"/>
        <end position="51"/>
    </location>
</feature>
<accession>A0A0B6YFJ1</accession>